<feature type="chain" id="PRO_5016603155" evidence="2">
    <location>
        <begin position="25"/>
        <end position="305"/>
    </location>
</feature>
<evidence type="ECO:0000256" key="2">
    <source>
        <dbReference type="SAM" id="SignalP"/>
    </source>
</evidence>
<gene>
    <name evidence="3" type="ORF">DQ400_18865</name>
</gene>
<dbReference type="InterPro" id="IPR007939">
    <property type="entry name" value="Cu-R_B_prcur"/>
</dbReference>
<accession>A0A365TIB6</accession>
<dbReference type="Pfam" id="PF05275">
    <property type="entry name" value="CopB"/>
    <property type="match status" value="1"/>
</dbReference>
<feature type="region of interest" description="Disordered" evidence="1">
    <location>
        <begin position="27"/>
        <end position="61"/>
    </location>
</feature>
<evidence type="ECO:0000256" key="1">
    <source>
        <dbReference type="SAM" id="MobiDB-lite"/>
    </source>
</evidence>
<sequence length="305" mass="34511">MLMHSTRLLTAMAVAALLSAPAMGQNKSGMGNMPNTSDLPVHQESAKYHQGSTPDLEVPPLPEGMTLDEVFNYAESDPPSHFPDPVPDDQLFGFVRFDQFEYRVTDDDAPGNLGWEADAWFGGDINLFWWKTEGEAIFDGANEGESENDFLYSRLITPFWSVQTGVQYANEWTPDDYEDRWSYVLALQGLAPYQLELDSSLYVSEDEDLTLEFEGEYDLRITQRLVLQPRAAMSFAAQDIPERNLGSGMTNADLDLRLRYEIKREFAPYIGVRYQSFVGETEDIMAAAGEKTEQWLLMTGVRFAF</sequence>
<comment type="caution">
    <text evidence="3">The sequence shown here is derived from an EMBL/GenBank/DDBJ whole genome shotgun (WGS) entry which is preliminary data.</text>
</comment>
<feature type="compositionally biased region" description="Polar residues" evidence="1">
    <location>
        <begin position="27"/>
        <end position="38"/>
    </location>
</feature>
<protein>
    <submittedName>
        <fullName evidence="3">Copper resistance protein B</fullName>
    </submittedName>
</protein>
<dbReference type="GO" id="GO:0009279">
    <property type="term" value="C:cell outer membrane"/>
    <property type="evidence" value="ECO:0007669"/>
    <property type="project" value="InterPro"/>
</dbReference>
<keyword evidence="4" id="KW-1185">Reference proteome</keyword>
<name>A0A365TIB6_9GAMM</name>
<reference evidence="4" key="1">
    <citation type="submission" date="2018-06" db="EMBL/GenBank/DDBJ databases">
        <title>Whole genome sequencing of four bacterial strains from South Shetland trench revealing bio-synthetic gene clusters.</title>
        <authorList>
            <person name="Abdel-Mageed W.M."/>
            <person name="Lehri B."/>
            <person name="Jarmusch S."/>
            <person name="Miranda K."/>
            <person name="Goodfellow M."/>
            <person name="Jaspars M."/>
            <person name="Karlyshev A.V."/>
        </authorList>
    </citation>
    <scope>NUCLEOTIDE SEQUENCE [LARGE SCALE GENOMIC DNA]</scope>
    <source>
        <strain evidence="4">SST4</strain>
    </source>
</reference>
<proteinExistence type="predicted"/>
<dbReference type="AlphaFoldDB" id="A0A365TIB6"/>
<feature type="signal peptide" evidence="2">
    <location>
        <begin position="1"/>
        <end position="24"/>
    </location>
</feature>
<dbReference type="Proteomes" id="UP000252204">
    <property type="component" value="Unassembled WGS sequence"/>
</dbReference>
<evidence type="ECO:0000313" key="3">
    <source>
        <dbReference type="EMBL" id="RBI65260.1"/>
    </source>
</evidence>
<dbReference type="GO" id="GO:0005507">
    <property type="term" value="F:copper ion binding"/>
    <property type="evidence" value="ECO:0007669"/>
    <property type="project" value="InterPro"/>
</dbReference>
<keyword evidence="2" id="KW-0732">Signal</keyword>
<dbReference type="OrthoDB" id="9778934at2"/>
<dbReference type="RefSeq" id="WP_113271223.1">
    <property type="nucleotide sequence ID" value="NZ_QNTU01000021.1"/>
</dbReference>
<evidence type="ECO:0000313" key="4">
    <source>
        <dbReference type="Proteomes" id="UP000252204"/>
    </source>
</evidence>
<dbReference type="EMBL" id="QNTU01000021">
    <property type="protein sequence ID" value="RBI65260.1"/>
    <property type="molecule type" value="Genomic_DNA"/>
</dbReference>
<dbReference type="GO" id="GO:0006878">
    <property type="term" value="P:intracellular copper ion homeostasis"/>
    <property type="evidence" value="ECO:0007669"/>
    <property type="project" value="InterPro"/>
</dbReference>
<organism evidence="3 4">
    <name type="scientific">Vreelandella sulfidaeris</name>
    <dbReference type="NCBI Taxonomy" id="115553"/>
    <lineage>
        <taxon>Bacteria</taxon>
        <taxon>Pseudomonadati</taxon>
        <taxon>Pseudomonadota</taxon>
        <taxon>Gammaproteobacteria</taxon>
        <taxon>Oceanospirillales</taxon>
        <taxon>Halomonadaceae</taxon>
        <taxon>Vreelandella</taxon>
    </lineage>
</organism>